<feature type="non-terminal residue" evidence="10">
    <location>
        <position position="453"/>
    </location>
</feature>
<comment type="subcellular location">
    <subcellularLocation>
        <location evidence="1">Membrane</location>
        <topology evidence="1">Single-pass type I membrane protein</topology>
    </subcellularLocation>
</comment>
<keyword evidence="8" id="KW-1133">Transmembrane helix</keyword>
<evidence type="ECO:0000313" key="11">
    <source>
        <dbReference type="Proteomes" id="UP001519460"/>
    </source>
</evidence>
<evidence type="ECO:0000256" key="7">
    <source>
        <dbReference type="SAM" id="MobiDB-lite"/>
    </source>
</evidence>
<feature type="region of interest" description="Disordered" evidence="7">
    <location>
        <begin position="50"/>
        <end position="73"/>
    </location>
</feature>
<dbReference type="Gene3D" id="1.20.5.340">
    <property type="match status" value="1"/>
</dbReference>
<dbReference type="PANTHER" id="PTHR11640">
    <property type="entry name" value="NEPHRIN"/>
    <property type="match status" value="1"/>
</dbReference>
<dbReference type="SMART" id="SM00409">
    <property type="entry name" value="IG"/>
    <property type="match status" value="1"/>
</dbReference>
<keyword evidence="4" id="KW-0325">Glycoprotein</keyword>
<dbReference type="InterPro" id="IPR007110">
    <property type="entry name" value="Ig-like_dom"/>
</dbReference>
<dbReference type="InterPro" id="IPR051275">
    <property type="entry name" value="Cell_adhesion_signaling"/>
</dbReference>
<evidence type="ECO:0000256" key="4">
    <source>
        <dbReference type="ARBA" id="ARBA00023180"/>
    </source>
</evidence>
<evidence type="ECO:0000256" key="8">
    <source>
        <dbReference type="SAM" id="Phobius"/>
    </source>
</evidence>
<evidence type="ECO:0000256" key="2">
    <source>
        <dbReference type="ARBA" id="ARBA00023136"/>
    </source>
</evidence>
<keyword evidence="2 8" id="KW-0472">Membrane</keyword>
<dbReference type="GO" id="GO:0016020">
    <property type="term" value="C:membrane"/>
    <property type="evidence" value="ECO:0007669"/>
    <property type="project" value="UniProtKB-SubCell"/>
</dbReference>
<organism evidence="10 11">
    <name type="scientific">Batillaria attramentaria</name>
    <dbReference type="NCBI Taxonomy" id="370345"/>
    <lineage>
        <taxon>Eukaryota</taxon>
        <taxon>Metazoa</taxon>
        <taxon>Spiralia</taxon>
        <taxon>Lophotrochozoa</taxon>
        <taxon>Mollusca</taxon>
        <taxon>Gastropoda</taxon>
        <taxon>Caenogastropoda</taxon>
        <taxon>Sorbeoconcha</taxon>
        <taxon>Cerithioidea</taxon>
        <taxon>Batillariidae</taxon>
        <taxon>Batillaria</taxon>
    </lineage>
</organism>
<accession>A0ABD0KEH1</accession>
<comment type="caution">
    <text evidence="10">The sequence shown here is derived from an EMBL/GenBank/DDBJ whole genome shotgun (WGS) entry which is preliminary data.</text>
</comment>
<dbReference type="InterPro" id="IPR036179">
    <property type="entry name" value="Ig-like_dom_sf"/>
</dbReference>
<keyword evidence="11" id="KW-1185">Reference proteome</keyword>
<protein>
    <recommendedName>
        <fullName evidence="9">Ig-like domain-containing protein</fullName>
    </recommendedName>
</protein>
<gene>
    <name evidence="10" type="ORF">BaRGS_00023192</name>
</gene>
<dbReference type="AlphaFoldDB" id="A0ABD0KEH1"/>
<evidence type="ECO:0000256" key="6">
    <source>
        <dbReference type="SAM" id="Coils"/>
    </source>
</evidence>
<feature type="domain" description="Ig-like" evidence="9">
    <location>
        <begin position="138"/>
        <end position="220"/>
    </location>
</feature>
<dbReference type="InterPro" id="IPR013783">
    <property type="entry name" value="Ig-like_fold"/>
</dbReference>
<proteinExistence type="predicted"/>
<keyword evidence="6" id="KW-0175">Coiled coil</keyword>
<feature type="transmembrane region" description="Helical" evidence="8">
    <location>
        <begin position="358"/>
        <end position="381"/>
    </location>
</feature>
<dbReference type="Pfam" id="PF13927">
    <property type="entry name" value="Ig_3"/>
    <property type="match status" value="1"/>
</dbReference>
<keyword evidence="3" id="KW-1015">Disulfide bond</keyword>
<sequence>MGEKLERLYNRIEQRFDGVERKMTGMSTAISNLSARFADIENRLGVLERDSATASTERETMEEKLEKRLDHADGETVGASRNLLKAREYAVFRHSRETSGGHSDSPYEKHLNVDSGYTFESMQNALADVVATVDIYRPTLAVSSVEVSENMTVTFTCRADDGRPTPYVILAKRDNRTELTNQSSPLSHSVSRVRCQDAGVYTCTASNGMGPDTMDDVTLRVECSPRSLLGQSEEHPSANFKGEPVFLKFNITAYPTPESFNFTFLGSNLTTVTTSPAGIALNASCQHQTGSLYLVTCVVFVDYVTSTAAGFYRVTLTNDQGHGDVIFQIKFYSDTSDEGGRNDQHFAGDGGLSTGVTAAVSVVVTIVVVVVVFTALVVWAWRRHWILPCADRDAAGGKSRDEGKLQSIELSAITDSQTIASSDYEGLRTGEVGLTSFYSTLTSNDDIRTERGE</sequence>
<evidence type="ECO:0000256" key="5">
    <source>
        <dbReference type="ARBA" id="ARBA00023319"/>
    </source>
</evidence>
<feature type="coiled-coil region" evidence="6">
    <location>
        <begin position="2"/>
        <end position="50"/>
    </location>
</feature>
<dbReference type="Proteomes" id="UP001519460">
    <property type="component" value="Unassembled WGS sequence"/>
</dbReference>
<name>A0ABD0KEH1_9CAEN</name>
<evidence type="ECO:0000256" key="1">
    <source>
        <dbReference type="ARBA" id="ARBA00004479"/>
    </source>
</evidence>
<reference evidence="10 11" key="1">
    <citation type="journal article" date="2023" name="Sci. Data">
        <title>Genome assembly of the Korean intertidal mud-creeper Batillaria attramentaria.</title>
        <authorList>
            <person name="Patra A.K."/>
            <person name="Ho P.T."/>
            <person name="Jun S."/>
            <person name="Lee S.J."/>
            <person name="Kim Y."/>
            <person name="Won Y.J."/>
        </authorList>
    </citation>
    <scope>NUCLEOTIDE SEQUENCE [LARGE SCALE GENOMIC DNA]</scope>
    <source>
        <strain evidence="10">Wonlab-2016</strain>
    </source>
</reference>
<evidence type="ECO:0000259" key="9">
    <source>
        <dbReference type="PROSITE" id="PS50835"/>
    </source>
</evidence>
<dbReference type="SUPFAM" id="SSF48726">
    <property type="entry name" value="Immunoglobulin"/>
    <property type="match status" value="1"/>
</dbReference>
<dbReference type="InterPro" id="IPR003599">
    <property type="entry name" value="Ig_sub"/>
</dbReference>
<keyword evidence="5" id="KW-0393">Immunoglobulin domain</keyword>
<keyword evidence="8" id="KW-0812">Transmembrane</keyword>
<dbReference type="PROSITE" id="PS50835">
    <property type="entry name" value="IG_LIKE"/>
    <property type="match status" value="1"/>
</dbReference>
<evidence type="ECO:0000256" key="3">
    <source>
        <dbReference type="ARBA" id="ARBA00023157"/>
    </source>
</evidence>
<dbReference type="Gene3D" id="2.60.40.10">
    <property type="entry name" value="Immunoglobulins"/>
    <property type="match status" value="1"/>
</dbReference>
<dbReference type="EMBL" id="JACVVK020000193">
    <property type="protein sequence ID" value="KAK7485504.1"/>
    <property type="molecule type" value="Genomic_DNA"/>
</dbReference>
<evidence type="ECO:0000313" key="10">
    <source>
        <dbReference type="EMBL" id="KAK7485504.1"/>
    </source>
</evidence>